<accession>A0A0D0JYI3</accession>
<evidence type="ECO:0000256" key="10">
    <source>
        <dbReference type="SAM" id="MobiDB-lite"/>
    </source>
</evidence>
<feature type="domain" description="Multidrug resistance protein MdtA-like beta-barrel" evidence="14">
    <location>
        <begin position="225"/>
        <end position="308"/>
    </location>
</feature>
<evidence type="ECO:0000256" key="2">
    <source>
        <dbReference type="ARBA" id="ARBA00004635"/>
    </source>
</evidence>
<keyword evidence="8 11" id="KW-0472">Membrane</keyword>
<evidence type="ECO:0000256" key="5">
    <source>
        <dbReference type="ARBA" id="ARBA00022475"/>
    </source>
</evidence>
<dbReference type="GO" id="GO:0015562">
    <property type="term" value="F:efflux transmembrane transporter activity"/>
    <property type="evidence" value="ECO:0007669"/>
    <property type="project" value="TreeGrafter"/>
</dbReference>
<comment type="similarity">
    <text evidence="3">Belongs to the membrane fusion protein (MFP) (TC 8.A.1) family.</text>
</comment>
<name>A0A0D0JYI3_9PSED</name>
<feature type="coiled-coil region" evidence="9">
    <location>
        <begin position="119"/>
        <end position="146"/>
    </location>
</feature>
<evidence type="ECO:0000256" key="8">
    <source>
        <dbReference type="ARBA" id="ARBA00023136"/>
    </source>
</evidence>
<evidence type="ECO:0000256" key="7">
    <source>
        <dbReference type="ARBA" id="ARBA00023054"/>
    </source>
</evidence>
<dbReference type="Pfam" id="PF25917">
    <property type="entry name" value="BSH_RND"/>
    <property type="match status" value="1"/>
</dbReference>
<dbReference type="InterPro" id="IPR058627">
    <property type="entry name" value="MdtA-like_C"/>
</dbReference>
<keyword evidence="11" id="KW-1133">Transmembrane helix</keyword>
<dbReference type="InterPro" id="IPR006143">
    <property type="entry name" value="RND_pump_MFP"/>
</dbReference>
<dbReference type="Proteomes" id="UP000032068">
    <property type="component" value="Unassembled WGS sequence"/>
</dbReference>
<keyword evidence="5" id="KW-1003">Cell membrane</keyword>
<dbReference type="Gene3D" id="1.10.287.470">
    <property type="entry name" value="Helix hairpin bin"/>
    <property type="match status" value="1"/>
</dbReference>
<dbReference type="NCBIfam" id="TIGR01730">
    <property type="entry name" value="RND_mfp"/>
    <property type="match status" value="1"/>
</dbReference>
<feature type="domain" description="Multidrug resistance protein MdtA-like alpha-helical hairpin" evidence="12">
    <location>
        <begin position="119"/>
        <end position="188"/>
    </location>
</feature>
<dbReference type="RefSeq" id="WP_042553731.1">
    <property type="nucleotide sequence ID" value="NZ_JXQW01000025.1"/>
</dbReference>
<evidence type="ECO:0000256" key="9">
    <source>
        <dbReference type="SAM" id="Coils"/>
    </source>
</evidence>
<evidence type="ECO:0000313" key="17">
    <source>
        <dbReference type="Proteomes" id="UP000032068"/>
    </source>
</evidence>
<organism evidence="16 17">
    <name type="scientific">Pseudomonas fulva</name>
    <dbReference type="NCBI Taxonomy" id="47880"/>
    <lineage>
        <taxon>Bacteria</taxon>
        <taxon>Pseudomonadati</taxon>
        <taxon>Pseudomonadota</taxon>
        <taxon>Gammaproteobacteria</taxon>
        <taxon>Pseudomonadales</taxon>
        <taxon>Pseudomonadaceae</taxon>
        <taxon>Pseudomonas</taxon>
    </lineage>
</organism>
<dbReference type="PANTHER" id="PTHR30469:SF12">
    <property type="entry name" value="MULTIDRUG RESISTANCE PROTEIN MDTA"/>
    <property type="match status" value="1"/>
</dbReference>
<dbReference type="Gene3D" id="2.40.420.20">
    <property type="match status" value="1"/>
</dbReference>
<keyword evidence="11" id="KW-0812">Transmembrane</keyword>
<dbReference type="FunFam" id="2.40.420.20:FF:000001">
    <property type="entry name" value="Efflux RND transporter periplasmic adaptor subunit"/>
    <property type="match status" value="1"/>
</dbReference>
<feature type="transmembrane region" description="Helical" evidence="11">
    <location>
        <begin position="17"/>
        <end position="35"/>
    </location>
</feature>
<feature type="domain" description="Multidrug resistance protein MdtA-like C-terminal permuted SH3" evidence="15">
    <location>
        <begin position="312"/>
        <end position="373"/>
    </location>
</feature>
<proteinExistence type="inferred from homology"/>
<dbReference type="Pfam" id="PF25967">
    <property type="entry name" value="RND-MFP_C"/>
    <property type="match status" value="1"/>
</dbReference>
<protein>
    <submittedName>
        <fullName evidence="16">Secretion protein HlyD</fullName>
    </submittedName>
</protein>
<comment type="subcellular location">
    <subcellularLocation>
        <location evidence="1">Cell inner membrane</location>
    </subcellularLocation>
    <subcellularLocation>
        <location evidence="2">Membrane</location>
        <topology evidence="2">Lipid-anchor</topology>
    </subcellularLocation>
</comment>
<comment type="caution">
    <text evidence="16">The sequence shown here is derived from an EMBL/GenBank/DDBJ whole genome shotgun (WGS) entry which is preliminary data.</text>
</comment>
<keyword evidence="7 9" id="KW-0175">Coiled coil</keyword>
<dbReference type="PANTHER" id="PTHR30469">
    <property type="entry name" value="MULTIDRUG RESISTANCE PROTEIN MDTA"/>
    <property type="match status" value="1"/>
</dbReference>
<evidence type="ECO:0000259" key="13">
    <source>
        <dbReference type="Pfam" id="PF25917"/>
    </source>
</evidence>
<evidence type="ECO:0000256" key="3">
    <source>
        <dbReference type="ARBA" id="ARBA00009477"/>
    </source>
</evidence>
<dbReference type="Pfam" id="PF25876">
    <property type="entry name" value="HH_MFP_RND"/>
    <property type="match status" value="1"/>
</dbReference>
<feature type="region of interest" description="Disordered" evidence="10">
    <location>
        <begin position="378"/>
        <end position="404"/>
    </location>
</feature>
<dbReference type="OrthoDB" id="9783047at2"/>
<dbReference type="InterPro" id="IPR058624">
    <property type="entry name" value="MdtA-like_HH"/>
</dbReference>
<evidence type="ECO:0000256" key="1">
    <source>
        <dbReference type="ARBA" id="ARBA00004533"/>
    </source>
</evidence>
<evidence type="ECO:0000256" key="4">
    <source>
        <dbReference type="ARBA" id="ARBA00022448"/>
    </source>
</evidence>
<evidence type="ECO:0000259" key="12">
    <source>
        <dbReference type="Pfam" id="PF25876"/>
    </source>
</evidence>
<sequence length="404" mass="44346">MSEVNTPRNAPSSTRQWFIGLLLLTAVIVLIWWFWPAEPAPEDDMGWGFNNVPVRIAHVESRDFPIVLKALGTVTAYNTANVRSRVDGQLVKVLFKDGQPVKAGDVLAQIDPRPFEIALQQAQGTLAENQAQLRNAEKDLALYRGLFAEDSIARQTLDTQEALVNQYRGTLQNNQGSVAEAKLNLDFTKVRAPIDGRLGIRQVDQGNLVNSGDTNPIVVITQTLPISVTFTLPEAELPAVLAQVRKDRELVVQAWDRGDNNKLADGVLESLDNQIDTTTGTVKLKARFENAEEMLFPNQFVNTRLQVSVRQNALLVPVAALQFGANGTFVYAIDGEDKVQVRQVKVGPSDGEFSVIEDGVAADERVVVEGTDRLRDGNKVEVIGEGTREPSATEENAPRVRTAS</sequence>
<gene>
    <name evidence="16" type="ORF">RU08_10370</name>
</gene>
<dbReference type="AlphaFoldDB" id="A0A0D0JYI3"/>
<keyword evidence="6" id="KW-0997">Cell inner membrane</keyword>
<evidence type="ECO:0000256" key="11">
    <source>
        <dbReference type="SAM" id="Phobius"/>
    </source>
</evidence>
<reference evidence="16 17" key="1">
    <citation type="submission" date="2014-12" db="EMBL/GenBank/DDBJ databases">
        <title>16Stimator: statistical estimation of ribosomal gene copy numbers from draft genome assemblies.</title>
        <authorList>
            <person name="Perisin M.A."/>
            <person name="Vetter M."/>
            <person name="Gilbert J.A."/>
            <person name="Bergelson J."/>
        </authorList>
    </citation>
    <scope>NUCLEOTIDE SEQUENCE [LARGE SCALE GENOMIC DNA]</scope>
    <source>
        <strain evidence="16 17">MEJ086</strain>
    </source>
</reference>
<dbReference type="NCBIfam" id="NF008589">
    <property type="entry name" value="PRK11556.1"/>
    <property type="match status" value="1"/>
</dbReference>
<evidence type="ECO:0000313" key="16">
    <source>
        <dbReference type="EMBL" id="KIQ00747.1"/>
    </source>
</evidence>
<feature type="domain" description="Multidrug resistance protein MdtA-like barrel-sandwich hybrid" evidence="13">
    <location>
        <begin position="78"/>
        <end position="221"/>
    </location>
</feature>
<keyword evidence="4" id="KW-0813">Transport</keyword>
<dbReference type="GO" id="GO:1990281">
    <property type="term" value="C:efflux pump complex"/>
    <property type="evidence" value="ECO:0007669"/>
    <property type="project" value="TreeGrafter"/>
</dbReference>
<evidence type="ECO:0000256" key="6">
    <source>
        <dbReference type="ARBA" id="ARBA00022519"/>
    </source>
</evidence>
<dbReference type="FunFam" id="2.40.30.170:FF:000006">
    <property type="entry name" value="Multidrug resistance protein MdtA"/>
    <property type="match status" value="1"/>
</dbReference>
<dbReference type="SUPFAM" id="SSF111369">
    <property type="entry name" value="HlyD-like secretion proteins"/>
    <property type="match status" value="1"/>
</dbReference>
<dbReference type="InterPro" id="IPR058626">
    <property type="entry name" value="MdtA-like_b-barrel"/>
</dbReference>
<dbReference type="InterPro" id="IPR058625">
    <property type="entry name" value="MdtA-like_BSH"/>
</dbReference>
<evidence type="ECO:0000259" key="15">
    <source>
        <dbReference type="Pfam" id="PF25967"/>
    </source>
</evidence>
<dbReference type="Gene3D" id="2.40.50.100">
    <property type="match status" value="1"/>
</dbReference>
<dbReference type="GO" id="GO:0005886">
    <property type="term" value="C:plasma membrane"/>
    <property type="evidence" value="ECO:0007669"/>
    <property type="project" value="UniProtKB-SubCell"/>
</dbReference>
<dbReference type="Pfam" id="PF25944">
    <property type="entry name" value="Beta-barrel_RND"/>
    <property type="match status" value="1"/>
</dbReference>
<evidence type="ECO:0000259" key="14">
    <source>
        <dbReference type="Pfam" id="PF25944"/>
    </source>
</evidence>
<dbReference type="EMBL" id="JXQW01000025">
    <property type="protein sequence ID" value="KIQ00747.1"/>
    <property type="molecule type" value="Genomic_DNA"/>
</dbReference>
<dbReference type="Gene3D" id="2.40.30.170">
    <property type="match status" value="1"/>
</dbReference>